<dbReference type="InterPro" id="IPR036388">
    <property type="entry name" value="WH-like_DNA-bd_sf"/>
</dbReference>
<protein>
    <submittedName>
        <fullName evidence="6">GntR family transcriptional regulator</fullName>
    </submittedName>
</protein>
<gene>
    <name evidence="6" type="ORF">G1H19_21935</name>
</gene>
<dbReference type="InterPro" id="IPR036390">
    <property type="entry name" value="WH_DNA-bd_sf"/>
</dbReference>
<evidence type="ECO:0000259" key="5">
    <source>
        <dbReference type="PROSITE" id="PS50949"/>
    </source>
</evidence>
<keyword evidence="7" id="KW-1185">Reference proteome</keyword>
<dbReference type="PANTHER" id="PTHR46577">
    <property type="entry name" value="HTH-TYPE TRANSCRIPTIONAL REGULATORY PROTEIN GABR"/>
    <property type="match status" value="1"/>
</dbReference>
<organism evidence="6 7">
    <name type="scientific">Goekera deserti</name>
    <dbReference type="NCBI Taxonomy" id="2497753"/>
    <lineage>
        <taxon>Bacteria</taxon>
        <taxon>Bacillati</taxon>
        <taxon>Actinomycetota</taxon>
        <taxon>Actinomycetes</taxon>
        <taxon>Geodermatophilales</taxon>
        <taxon>Geodermatophilaceae</taxon>
        <taxon>Goekera</taxon>
    </lineage>
</organism>
<dbReference type="AlphaFoldDB" id="A0A7K3WJY1"/>
<dbReference type="PANTHER" id="PTHR46577:SF1">
    <property type="entry name" value="HTH-TYPE TRANSCRIPTIONAL REGULATORY PROTEIN GABR"/>
    <property type="match status" value="1"/>
</dbReference>
<keyword evidence="1" id="KW-0663">Pyridoxal phosphate</keyword>
<dbReference type="GO" id="GO:0003700">
    <property type="term" value="F:DNA-binding transcription factor activity"/>
    <property type="evidence" value="ECO:0007669"/>
    <property type="project" value="InterPro"/>
</dbReference>
<evidence type="ECO:0000256" key="2">
    <source>
        <dbReference type="ARBA" id="ARBA00023015"/>
    </source>
</evidence>
<accession>A0A7K3WJY1</accession>
<dbReference type="InterPro" id="IPR000524">
    <property type="entry name" value="Tscrpt_reg_HTH_GntR"/>
</dbReference>
<evidence type="ECO:0000256" key="1">
    <source>
        <dbReference type="ARBA" id="ARBA00022898"/>
    </source>
</evidence>
<feature type="domain" description="HTH gntR-type" evidence="5">
    <location>
        <begin position="11"/>
        <end position="79"/>
    </location>
</feature>
<dbReference type="GO" id="GO:0003677">
    <property type="term" value="F:DNA binding"/>
    <property type="evidence" value="ECO:0007669"/>
    <property type="project" value="UniProtKB-KW"/>
</dbReference>
<evidence type="ECO:0000256" key="3">
    <source>
        <dbReference type="ARBA" id="ARBA00023125"/>
    </source>
</evidence>
<dbReference type="Proteomes" id="UP000470470">
    <property type="component" value="Unassembled WGS sequence"/>
</dbReference>
<comment type="caution">
    <text evidence="6">The sequence shown here is derived from an EMBL/GenBank/DDBJ whole genome shotgun (WGS) entry which is preliminary data.</text>
</comment>
<evidence type="ECO:0000256" key="4">
    <source>
        <dbReference type="ARBA" id="ARBA00023163"/>
    </source>
</evidence>
<evidence type="ECO:0000313" key="6">
    <source>
        <dbReference type="EMBL" id="NEL56632.1"/>
    </source>
</evidence>
<keyword evidence="4" id="KW-0804">Transcription</keyword>
<dbReference type="EMBL" id="JAAGWK010000039">
    <property type="protein sequence ID" value="NEL56632.1"/>
    <property type="molecule type" value="Genomic_DNA"/>
</dbReference>
<dbReference type="Gene3D" id="1.10.10.10">
    <property type="entry name" value="Winged helix-like DNA-binding domain superfamily/Winged helix DNA-binding domain"/>
    <property type="match status" value="1"/>
</dbReference>
<evidence type="ECO:0000313" key="7">
    <source>
        <dbReference type="Proteomes" id="UP000470470"/>
    </source>
</evidence>
<sequence length="136" mass="13978">MDVSVDVTGPVPPFEQIRSQIAAYVDSGLLPAGSRLPTLRALAADLGVAVGTVARAYTELEAAGMVSSRRRTGTVVLGPQVDRSPTTATPPGYDRVLAAAAQLARVAADVGVDDETVLAVVRAALLTSSHRTAGNR</sequence>
<dbReference type="SUPFAM" id="SSF46785">
    <property type="entry name" value="Winged helix' DNA-binding domain"/>
    <property type="match status" value="1"/>
</dbReference>
<reference evidence="6 7" key="1">
    <citation type="submission" date="2020-02" db="EMBL/GenBank/DDBJ databases">
        <title>The whole genome sequence of CPCC 205119.</title>
        <authorList>
            <person name="Jiang Z."/>
        </authorList>
    </citation>
    <scope>NUCLEOTIDE SEQUENCE [LARGE SCALE GENOMIC DNA]</scope>
    <source>
        <strain evidence="6 7">CPCC 205119</strain>
    </source>
</reference>
<dbReference type="InterPro" id="IPR051446">
    <property type="entry name" value="HTH_trans_reg/aminotransferase"/>
</dbReference>
<keyword evidence="3" id="KW-0238">DNA-binding</keyword>
<dbReference type="PROSITE" id="PS50949">
    <property type="entry name" value="HTH_GNTR"/>
    <property type="match status" value="1"/>
</dbReference>
<name>A0A7K3WJY1_9ACTN</name>
<dbReference type="CDD" id="cd07377">
    <property type="entry name" value="WHTH_GntR"/>
    <property type="match status" value="1"/>
</dbReference>
<proteinExistence type="predicted"/>
<dbReference type="SMART" id="SM00345">
    <property type="entry name" value="HTH_GNTR"/>
    <property type="match status" value="1"/>
</dbReference>
<keyword evidence="2" id="KW-0805">Transcription regulation</keyword>
<dbReference type="Pfam" id="PF00392">
    <property type="entry name" value="GntR"/>
    <property type="match status" value="1"/>
</dbReference>